<dbReference type="SMART" id="SM00345">
    <property type="entry name" value="HTH_GNTR"/>
    <property type="match status" value="1"/>
</dbReference>
<comment type="similarity">
    <text evidence="1">In the C-terminal section; belongs to the class-I pyridoxal-phosphate-dependent aminotransferase family.</text>
</comment>
<dbReference type="Proteomes" id="UP000000260">
    <property type="component" value="Chromosome"/>
</dbReference>
<gene>
    <name evidence="9" type="ordered locus">ESA_03425</name>
</gene>
<evidence type="ECO:0000256" key="7">
    <source>
        <dbReference type="ARBA" id="ARBA00023163"/>
    </source>
</evidence>
<keyword evidence="5" id="KW-0805">Transcription regulation</keyword>
<dbReference type="AlphaFoldDB" id="A7MG57"/>
<dbReference type="PANTHER" id="PTHR46577">
    <property type="entry name" value="HTH-TYPE TRANSCRIPTIONAL REGULATORY PROTEIN GABR"/>
    <property type="match status" value="1"/>
</dbReference>
<evidence type="ECO:0000256" key="4">
    <source>
        <dbReference type="ARBA" id="ARBA00022898"/>
    </source>
</evidence>
<keyword evidence="2" id="KW-0032">Aminotransferase</keyword>
<evidence type="ECO:0000256" key="6">
    <source>
        <dbReference type="ARBA" id="ARBA00023125"/>
    </source>
</evidence>
<keyword evidence="4" id="KW-0663">Pyridoxal phosphate</keyword>
<dbReference type="Pfam" id="PF00392">
    <property type="entry name" value="GntR"/>
    <property type="match status" value="1"/>
</dbReference>
<dbReference type="InterPro" id="IPR015422">
    <property type="entry name" value="PyrdxlP-dep_Trfase_small"/>
</dbReference>
<evidence type="ECO:0000313" key="10">
    <source>
        <dbReference type="Proteomes" id="UP000000260"/>
    </source>
</evidence>
<dbReference type="GO" id="GO:0003677">
    <property type="term" value="F:DNA binding"/>
    <property type="evidence" value="ECO:0007669"/>
    <property type="project" value="UniProtKB-KW"/>
</dbReference>
<feature type="domain" description="HTH gntR-type" evidence="8">
    <location>
        <begin position="50"/>
        <end position="118"/>
    </location>
</feature>
<dbReference type="InterPro" id="IPR000524">
    <property type="entry name" value="Tscrpt_reg_HTH_GntR"/>
</dbReference>
<evidence type="ECO:0000256" key="1">
    <source>
        <dbReference type="ARBA" id="ARBA00005384"/>
    </source>
</evidence>
<evidence type="ECO:0000256" key="2">
    <source>
        <dbReference type="ARBA" id="ARBA00022576"/>
    </source>
</evidence>
<dbReference type="InterPro" id="IPR015424">
    <property type="entry name" value="PyrdxlP-dep_Trfase"/>
</dbReference>
<accession>A7MG57</accession>
<organism evidence="9 10">
    <name type="scientific">Cronobacter sakazakii (strain ATCC BAA-894)</name>
    <name type="common">Enterobacter sakazakii</name>
    <dbReference type="NCBI Taxonomy" id="290339"/>
    <lineage>
        <taxon>Bacteria</taxon>
        <taxon>Pseudomonadati</taxon>
        <taxon>Pseudomonadota</taxon>
        <taxon>Gammaproteobacteria</taxon>
        <taxon>Enterobacterales</taxon>
        <taxon>Enterobacteriaceae</taxon>
        <taxon>Cronobacter</taxon>
    </lineage>
</organism>
<dbReference type="CDD" id="cd07377">
    <property type="entry name" value="WHTH_GntR"/>
    <property type="match status" value="1"/>
</dbReference>
<keyword evidence="10" id="KW-1185">Reference proteome</keyword>
<dbReference type="GO" id="GO:0003700">
    <property type="term" value="F:DNA-binding transcription factor activity"/>
    <property type="evidence" value="ECO:0007669"/>
    <property type="project" value="InterPro"/>
</dbReference>
<dbReference type="InterPro" id="IPR015421">
    <property type="entry name" value="PyrdxlP-dep_Trfase_major"/>
</dbReference>
<dbReference type="GO" id="GO:0008483">
    <property type="term" value="F:transaminase activity"/>
    <property type="evidence" value="ECO:0007669"/>
    <property type="project" value="UniProtKB-KW"/>
</dbReference>
<evidence type="ECO:0000256" key="3">
    <source>
        <dbReference type="ARBA" id="ARBA00022679"/>
    </source>
</evidence>
<evidence type="ECO:0000259" key="8">
    <source>
        <dbReference type="PROSITE" id="PS50949"/>
    </source>
</evidence>
<keyword evidence="7" id="KW-0804">Transcription</keyword>
<dbReference type="CDD" id="cd00609">
    <property type="entry name" value="AAT_like"/>
    <property type="match status" value="1"/>
</dbReference>
<keyword evidence="6" id="KW-0238">DNA-binding</keyword>
<dbReference type="Gene3D" id="3.90.1150.10">
    <property type="entry name" value="Aspartate Aminotransferase, domain 1"/>
    <property type="match status" value="1"/>
</dbReference>
<evidence type="ECO:0000256" key="5">
    <source>
        <dbReference type="ARBA" id="ARBA00023015"/>
    </source>
</evidence>
<name>A7MG57_CROS8</name>
<dbReference type="KEGG" id="esa:ESA_03425"/>
<proteinExistence type="inferred from homology"/>
<keyword evidence="3" id="KW-0808">Transferase</keyword>
<dbReference type="SUPFAM" id="SSF46785">
    <property type="entry name" value="Winged helix' DNA-binding domain"/>
    <property type="match status" value="1"/>
</dbReference>
<dbReference type="Gene3D" id="3.40.640.10">
    <property type="entry name" value="Type I PLP-dependent aspartate aminotransferase-like (Major domain)"/>
    <property type="match status" value="1"/>
</dbReference>
<dbReference type="HOGENOM" id="CLU_017584_0_0_6"/>
<dbReference type="InterPro" id="IPR004839">
    <property type="entry name" value="Aminotransferase_I/II_large"/>
</dbReference>
<dbReference type="FunFam" id="1.10.10.10:FF:000401">
    <property type="entry name" value="GntR family transcriptional regulator"/>
    <property type="match status" value="1"/>
</dbReference>
<dbReference type="SUPFAM" id="SSF53383">
    <property type="entry name" value="PLP-dependent transferases"/>
    <property type="match status" value="1"/>
</dbReference>
<protein>
    <recommendedName>
        <fullName evidence="8">HTH gntR-type domain-containing protein</fullName>
    </recommendedName>
</protein>
<dbReference type="Gene3D" id="1.10.10.10">
    <property type="entry name" value="Winged helix-like DNA-binding domain superfamily/Winged helix DNA-binding domain"/>
    <property type="match status" value="1"/>
</dbReference>
<dbReference type="Pfam" id="PF00155">
    <property type="entry name" value="Aminotran_1_2"/>
    <property type="match status" value="1"/>
</dbReference>
<dbReference type="PROSITE" id="PS50949">
    <property type="entry name" value="HTH_GNTR"/>
    <property type="match status" value="1"/>
</dbReference>
<evidence type="ECO:0000313" key="9">
    <source>
        <dbReference type="EMBL" id="ABU78643.1"/>
    </source>
</evidence>
<dbReference type="PANTHER" id="PTHR46577:SF2">
    <property type="entry name" value="TRANSCRIPTIONAL REGULATORY PROTEIN"/>
    <property type="match status" value="1"/>
</dbReference>
<reference evidence="9 10" key="1">
    <citation type="journal article" date="2010" name="PLoS ONE">
        <title>Genome sequence of Cronobacter sakazakii BAA-894 and comparative genomic hybridization analysis with other Cronobacter species.</title>
        <authorList>
            <person name="Kucerova E."/>
            <person name="Clifton S.W."/>
            <person name="Xia X.Q."/>
            <person name="Long F."/>
            <person name="Porwollik S."/>
            <person name="Fulton L."/>
            <person name="Fronick C."/>
            <person name="Minx P."/>
            <person name="Kyung K."/>
            <person name="Warren W."/>
            <person name="Fulton R."/>
            <person name="Feng D."/>
            <person name="Wollam A."/>
            <person name="Shah N."/>
            <person name="Bhonagiri V."/>
            <person name="Nash W.E."/>
            <person name="Hallsworth-Pepin K."/>
            <person name="Wilson R.K."/>
            <person name="McClelland M."/>
            <person name="Forsythe S.J."/>
        </authorList>
    </citation>
    <scope>NUCLEOTIDE SEQUENCE [LARGE SCALE GENOMIC DNA]</scope>
    <source>
        <strain evidence="9 10">ATCC BAA-894</strain>
    </source>
</reference>
<dbReference type="InterPro" id="IPR036390">
    <property type="entry name" value="WH_DNA-bd_sf"/>
</dbReference>
<dbReference type="FunFam" id="3.40.640.10:FF:000023">
    <property type="entry name" value="Transcriptional regulator, GntR family"/>
    <property type="match status" value="1"/>
</dbReference>
<sequence length="521" mass="58738">MMAGIAGNNTDSQNLFVNHTEARQMRLKGVLCRYLYRFCDLYCINGAYSMTRYQHLACLLAERIEQGLYRHGERLPSVRSLSQEHGVSISTVQQAYLVLENQQLIVPRPRSGYFVAPRKMQPPVPAMTRPVQRPVEVTQWDEVMTLLDGRGNKSLTTFGGGAPDITHPTLKPLWREMSRVVQHNQLDVFSYDDLAGRPELRQQVARLMLDGGANINADELIITSGCHNALSVALLAVCKPGDIVAVESPCYYGTMQLLRSLDIKAIEIPTDSQTGISVEALELALEQWPIKGVILVPNCNNPLGFIMPDARKRAVLALAQRHDIILFEDDIYGELATEYPRPRTIKSWDIDGRVILCSSVTKTLAPGLRVGWIAPGRYHERVLQMKYAASGTNVPATQLAVAAFIRDGHYHRHLRRMRQHYQRQMETYTCWVREYFPCGICVTRPKGGFMLWIELPESVDIVCVARQLTRLEIRVAPGSLFSASGKYRNCLRINCALPASEHYREALQQIGEALHHAMEES</sequence>
<dbReference type="InterPro" id="IPR051446">
    <property type="entry name" value="HTH_trans_reg/aminotransferase"/>
</dbReference>
<dbReference type="InterPro" id="IPR036388">
    <property type="entry name" value="WH-like_DNA-bd_sf"/>
</dbReference>
<dbReference type="GO" id="GO:0030170">
    <property type="term" value="F:pyridoxal phosphate binding"/>
    <property type="evidence" value="ECO:0007669"/>
    <property type="project" value="InterPro"/>
</dbReference>
<dbReference type="EMBL" id="CP000783">
    <property type="protein sequence ID" value="ABU78643.1"/>
    <property type="molecule type" value="Genomic_DNA"/>
</dbReference>